<feature type="region of interest" description="Disordered" evidence="2">
    <location>
        <begin position="1"/>
        <end position="51"/>
    </location>
</feature>
<feature type="compositionally biased region" description="Low complexity" evidence="2">
    <location>
        <begin position="172"/>
        <end position="191"/>
    </location>
</feature>
<dbReference type="Gene3D" id="1.25.40.20">
    <property type="entry name" value="Ankyrin repeat-containing domain"/>
    <property type="match status" value="1"/>
</dbReference>
<feature type="compositionally biased region" description="Low complexity" evidence="2">
    <location>
        <begin position="463"/>
        <end position="480"/>
    </location>
</feature>
<feature type="compositionally biased region" description="Basic and acidic residues" evidence="2">
    <location>
        <begin position="498"/>
        <end position="511"/>
    </location>
</feature>
<dbReference type="InterPro" id="IPR002110">
    <property type="entry name" value="Ankyrin_rpt"/>
</dbReference>
<dbReference type="Pfam" id="PF00023">
    <property type="entry name" value="Ank"/>
    <property type="match status" value="1"/>
</dbReference>
<proteinExistence type="predicted"/>
<dbReference type="InterPro" id="IPR036770">
    <property type="entry name" value="Ankyrin_rpt-contain_sf"/>
</dbReference>
<feature type="region of interest" description="Disordered" evidence="2">
    <location>
        <begin position="262"/>
        <end position="682"/>
    </location>
</feature>
<feature type="compositionally biased region" description="Polar residues" evidence="2">
    <location>
        <begin position="296"/>
        <end position="307"/>
    </location>
</feature>
<dbReference type="AlphaFoldDB" id="A0A8D8VD26"/>
<feature type="compositionally biased region" description="Low complexity" evidence="2">
    <location>
        <begin position="200"/>
        <end position="214"/>
    </location>
</feature>
<protein>
    <submittedName>
        <fullName evidence="3">Ankyrin repeat domain-containing protein 11</fullName>
    </submittedName>
</protein>
<feature type="repeat" description="ANK" evidence="1">
    <location>
        <begin position="49"/>
        <end position="81"/>
    </location>
</feature>
<feature type="compositionally biased region" description="Basic and acidic residues" evidence="2">
    <location>
        <begin position="284"/>
        <end position="294"/>
    </location>
</feature>
<feature type="compositionally biased region" description="Basic and acidic residues" evidence="2">
    <location>
        <begin position="364"/>
        <end position="375"/>
    </location>
</feature>
<dbReference type="PROSITE" id="PS50088">
    <property type="entry name" value="ANK_REPEAT"/>
    <property type="match status" value="3"/>
</dbReference>
<evidence type="ECO:0000313" key="3">
    <source>
        <dbReference type="EMBL" id="CAG6721291.1"/>
    </source>
</evidence>
<dbReference type="Pfam" id="PF12796">
    <property type="entry name" value="Ank_2"/>
    <property type="match status" value="1"/>
</dbReference>
<feature type="compositionally biased region" description="Low complexity" evidence="2">
    <location>
        <begin position="268"/>
        <end position="282"/>
    </location>
</feature>
<dbReference type="SUPFAM" id="SSF48403">
    <property type="entry name" value="Ankyrin repeat"/>
    <property type="match status" value="1"/>
</dbReference>
<reference evidence="3" key="1">
    <citation type="submission" date="2021-05" db="EMBL/GenBank/DDBJ databases">
        <authorList>
            <person name="Alioto T."/>
            <person name="Alioto T."/>
            <person name="Gomez Garrido J."/>
        </authorList>
    </citation>
    <scope>NUCLEOTIDE SEQUENCE</scope>
</reference>
<dbReference type="SMART" id="SM00248">
    <property type="entry name" value="ANK"/>
    <property type="match status" value="3"/>
</dbReference>
<dbReference type="InterPro" id="IPR053210">
    <property type="entry name" value="ANKRD12"/>
</dbReference>
<feature type="region of interest" description="Disordered" evidence="2">
    <location>
        <begin position="166"/>
        <end position="222"/>
    </location>
</feature>
<keyword evidence="1" id="KW-0040">ANK repeat</keyword>
<feature type="compositionally biased region" description="Low complexity" evidence="2">
    <location>
        <begin position="544"/>
        <end position="584"/>
    </location>
</feature>
<feature type="compositionally biased region" description="Polar residues" evidence="2">
    <location>
        <begin position="481"/>
        <end position="495"/>
    </location>
</feature>
<accession>A0A8D8VD26</accession>
<dbReference type="GO" id="GO:0005654">
    <property type="term" value="C:nucleoplasm"/>
    <property type="evidence" value="ECO:0007669"/>
    <property type="project" value="TreeGrafter"/>
</dbReference>
<feature type="repeat" description="ANK" evidence="1">
    <location>
        <begin position="115"/>
        <end position="147"/>
    </location>
</feature>
<feature type="compositionally biased region" description="Polar residues" evidence="2">
    <location>
        <begin position="1"/>
        <end position="16"/>
    </location>
</feature>
<evidence type="ECO:0000256" key="2">
    <source>
        <dbReference type="SAM" id="MobiDB-lite"/>
    </source>
</evidence>
<name>A0A8D8VD26_9HEMI</name>
<organism evidence="3">
    <name type="scientific">Cacopsylla melanoneura</name>
    <dbReference type="NCBI Taxonomy" id="428564"/>
    <lineage>
        <taxon>Eukaryota</taxon>
        <taxon>Metazoa</taxon>
        <taxon>Ecdysozoa</taxon>
        <taxon>Arthropoda</taxon>
        <taxon>Hexapoda</taxon>
        <taxon>Insecta</taxon>
        <taxon>Pterygota</taxon>
        <taxon>Neoptera</taxon>
        <taxon>Paraneoptera</taxon>
        <taxon>Hemiptera</taxon>
        <taxon>Sternorrhyncha</taxon>
        <taxon>Psylloidea</taxon>
        <taxon>Psyllidae</taxon>
        <taxon>Psyllinae</taxon>
        <taxon>Cacopsylla</taxon>
    </lineage>
</organism>
<evidence type="ECO:0000256" key="1">
    <source>
        <dbReference type="PROSITE-ProRule" id="PRU00023"/>
    </source>
</evidence>
<dbReference type="PANTHER" id="PTHR24149">
    <property type="entry name" value="ANKYRIN REPEAT DOMAIN-CONTAINING PROTEIN 12"/>
    <property type="match status" value="1"/>
</dbReference>
<sequence>MPSSTPQHGQHASRSPGTIPLSERQQMALLSRMTEEQKQHHSHVSVNKHGETPLHIAAKQGSESEVQELLSKGVDPNCPDAAGWTPLHEACIRGRYDIAKTLILAGADANAKGYQGFTPLHDAAANGHAELINLLLDFGADDTQRNHKGQAPVDVAPEPIKIIFKNRASDKPGSSEASSSSSGAPTSSVSTRNSVMRRLPPTNKESSGSSSNTPPLSPGPRVTLRLNQAHLKSSGQHRGGGNEESHHLGKKCKINLASTSGAYSTVEPSDGGSDAPSSSSSSKVKMENMEEILLKENTSAIETNPSQDETKDPLADTESVISPAGSAASTPHHEGKSGGGGSDKEGGERGEKRGATDSNMSSDEESKKKKRKEDNSGPGVRSKASSVSEGSPKLPPGGGHDSETEEGGGATHQESSLGGGGPKVPPLKIVLPSAAESDLSTGGSGRNGKSGTARHSALPYVVASDPAGDAAAGSAPASPSMVSGEQASSSETPATIKTEIKQEPMTEEQRTTQRILRSSHSRGSSSSSPAAPDASPSTVTVNTPPSSAVPSPGVPDVTIKSEPPSSSASSQSNPPSSQSNPPSAGDEKPTLPLSSEDPPAPAPTEPPSQTQHTIELHPRKRKLKHARADSTWNTSATSSSVTSSTTSATTATSGTNSVPATPSGDVKEVKEETVATGQPTSTDQPFTNCYQLYLNIRKQIDLRRKGLFPVKPITPTKFARYLMVTCDYVLANNNSSRHNVPKYEPPSILPPVLKDLFTQQEQDRYKLRMQHVVEKEKFALGVEQEILRVHCHAARELANQPLPYSACTILKDEEVYNLIGPDTDDKDSIEHKKDKRTDRYRYNGRLFIKWLRDIDDKWDKIKKRMIIRQTNEAESLHAVQKMDWEWKVRELSLEVPPPGEESYVPMISIVDDLQSTDELAS</sequence>
<feature type="repeat" description="ANK" evidence="1">
    <location>
        <begin position="82"/>
        <end position="114"/>
    </location>
</feature>
<feature type="compositionally biased region" description="Low complexity" evidence="2">
    <location>
        <begin position="630"/>
        <end position="657"/>
    </location>
</feature>
<dbReference type="PANTHER" id="PTHR24149:SF14">
    <property type="entry name" value="ANKYRIN REPEAT DOMAIN 12"/>
    <property type="match status" value="1"/>
</dbReference>
<dbReference type="PROSITE" id="PS50297">
    <property type="entry name" value="ANK_REP_REGION"/>
    <property type="match status" value="3"/>
</dbReference>
<feature type="compositionally biased region" description="Basic and acidic residues" evidence="2">
    <location>
        <begin position="331"/>
        <end position="355"/>
    </location>
</feature>
<feature type="compositionally biased region" description="Low complexity" evidence="2">
    <location>
        <begin position="521"/>
        <end position="537"/>
    </location>
</feature>
<dbReference type="PRINTS" id="PR01415">
    <property type="entry name" value="ANKYRIN"/>
</dbReference>
<dbReference type="EMBL" id="HBUF01361944">
    <property type="protein sequence ID" value="CAG6721291.1"/>
    <property type="molecule type" value="Transcribed_RNA"/>
</dbReference>